<dbReference type="SUPFAM" id="SSF51735">
    <property type="entry name" value="NAD(P)-binding Rossmann-fold domains"/>
    <property type="match status" value="1"/>
</dbReference>
<dbReference type="GO" id="GO:0003858">
    <property type="term" value="F:3-hydroxybutyrate dehydrogenase activity"/>
    <property type="evidence" value="ECO:0007669"/>
    <property type="project" value="UniProtKB-EC"/>
</dbReference>
<accession>A0ABT5J1K1</accession>
<dbReference type="InterPro" id="IPR050259">
    <property type="entry name" value="SDR"/>
</dbReference>
<evidence type="ECO:0000256" key="1">
    <source>
        <dbReference type="ARBA" id="ARBA00006484"/>
    </source>
</evidence>
<dbReference type="InterPro" id="IPR036291">
    <property type="entry name" value="NAD(P)-bd_dom_sf"/>
</dbReference>
<dbReference type="Gene3D" id="3.40.50.720">
    <property type="entry name" value="NAD(P)-binding Rossmann-like Domain"/>
    <property type="match status" value="1"/>
</dbReference>
<keyword evidence="4" id="KW-1185">Reference proteome</keyword>
<proteinExistence type="inferred from homology"/>
<comment type="caution">
    <text evidence="3">The sequence shown here is derived from an EMBL/GenBank/DDBJ whole genome shotgun (WGS) entry which is preliminary data.</text>
</comment>
<dbReference type="InterPro" id="IPR002347">
    <property type="entry name" value="SDR_fam"/>
</dbReference>
<dbReference type="PANTHER" id="PTHR42879">
    <property type="entry name" value="3-OXOACYL-(ACYL-CARRIER-PROTEIN) REDUCTASE"/>
    <property type="match status" value="1"/>
</dbReference>
<dbReference type="PANTHER" id="PTHR42879:SF2">
    <property type="entry name" value="3-OXOACYL-[ACYL-CARRIER-PROTEIN] REDUCTASE FABG"/>
    <property type="match status" value="1"/>
</dbReference>
<dbReference type="EC" id="1.1.1.30" evidence="3"/>
<name>A0ABT5J1K1_9NEIS</name>
<evidence type="ECO:0000256" key="2">
    <source>
        <dbReference type="RuleBase" id="RU000363"/>
    </source>
</evidence>
<gene>
    <name evidence="3" type="ORF">PQU95_16005</name>
</gene>
<dbReference type="PRINTS" id="PR00081">
    <property type="entry name" value="GDHRDH"/>
</dbReference>
<reference evidence="3 4" key="1">
    <citation type="submission" date="2023-01" db="EMBL/GenBank/DDBJ databases">
        <title>Novel species of the genus Vogesella isolated from rivers.</title>
        <authorList>
            <person name="Lu H."/>
        </authorList>
    </citation>
    <scope>NUCLEOTIDE SEQUENCE [LARGE SCALE GENOMIC DNA]</scope>
    <source>
        <strain evidence="3 4">DC21W</strain>
    </source>
</reference>
<protein>
    <submittedName>
        <fullName evidence="3">3-hydroxybutyrate dehydrogenase</fullName>
        <ecNumber evidence="3">1.1.1.30</ecNumber>
    </submittedName>
</protein>
<dbReference type="PROSITE" id="PS00061">
    <property type="entry name" value="ADH_SHORT"/>
    <property type="match status" value="1"/>
</dbReference>
<sequence length="260" mass="26787">MPQQKTAFVTGADRGIGLAIACRLAANGWRIALHGLADEAGQAAALAAVRSAGAADAAFFSADLRRGDATRQLAETVLAHFGQVDVLVNNAGMQHAAPLLDMPAQKWDDIIAVNLSAAFHLMQLCLPGMLAAGWGRIINIASVHGLVASSGKLPYVASKFGIVGMTKAAALETAGLGVTVNAVCPGWVETALIEPQILARAAKLGVGRDEGARDLVLEKQPSGRMSQPADIAEAVAMLCGDWAHNLTGVALPVDGGWTAQ</sequence>
<keyword evidence="3" id="KW-0560">Oxidoreductase</keyword>
<dbReference type="Pfam" id="PF00106">
    <property type="entry name" value="adh_short"/>
    <property type="match status" value="1"/>
</dbReference>
<comment type="similarity">
    <text evidence="1 2">Belongs to the short-chain dehydrogenases/reductases (SDR) family.</text>
</comment>
<dbReference type="PRINTS" id="PR00080">
    <property type="entry name" value="SDRFAMILY"/>
</dbReference>
<organism evidence="3 4">
    <name type="scientific">Vogesella aquatica</name>
    <dbReference type="NCBI Taxonomy" id="2984206"/>
    <lineage>
        <taxon>Bacteria</taxon>
        <taxon>Pseudomonadati</taxon>
        <taxon>Pseudomonadota</taxon>
        <taxon>Betaproteobacteria</taxon>
        <taxon>Neisseriales</taxon>
        <taxon>Chromobacteriaceae</taxon>
        <taxon>Vogesella</taxon>
    </lineage>
</organism>
<dbReference type="RefSeq" id="WP_272752941.1">
    <property type="nucleotide sequence ID" value="NZ_JAQQLF010000024.1"/>
</dbReference>
<dbReference type="InterPro" id="IPR020904">
    <property type="entry name" value="Sc_DH/Rdtase_CS"/>
</dbReference>
<evidence type="ECO:0000313" key="3">
    <source>
        <dbReference type="EMBL" id="MDC7718706.1"/>
    </source>
</evidence>
<dbReference type="Proteomes" id="UP001219956">
    <property type="component" value="Unassembled WGS sequence"/>
</dbReference>
<dbReference type="EMBL" id="JAQQLF010000024">
    <property type="protein sequence ID" value="MDC7718706.1"/>
    <property type="molecule type" value="Genomic_DNA"/>
</dbReference>
<evidence type="ECO:0000313" key="4">
    <source>
        <dbReference type="Proteomes" id="UP001219956"/>
    </source>
</evidence>
<dbReference type="NCBIfam" id="NF009093">
    <property type="entry name" value="PRK12429.1"/>
    <property type="match status" value="1"/>
</dbReference>